<protein>
    <submittedName>
        <fullName evidence="5">Propanediol utilization polyhedral body protein PduT</fullName>
    </submittedName>
</protein>
<dbReference type="SMART" id="SM00877">
    <property type="entry name" value="BMC"/>
    <property type="match status" value="2"/>
</dbReference>
<dbReference type="Gene3D" id="3.30.70.1710">
    <property type="match status" value="2"/>
</dbReference>
<comment type="subcellular location">
    <subcellularLocation>
        <location evidence="1">Bacterial microcompartment</location>
    </subcellularLocation>
</comment>
<evidence type="ECO:0000313" key="6">
    <source>
        <dbReference type="Proteomes" id="UP000595564"/>
    </source>
</evidence>
<dbReference type="PROSITE" id="PS51930">
    <property type="entry name" value="BMC_2"/>
    <property type="match status" value="2"/>
</dbReference>
<dbReference type="GO" id="GO:0031469">
    <property type="term" value="C:bacterial microcompartment"/>
    <property type="evidence" value="ECO:0007669"/>
    <property type="project" value="UniProtKB-SubCell"/>
</dbReference>
<evidence type="ECO:0000256" key="2">
    <source>
        <dbReference type="ARBA" id="ARBA00024446"/>
    </source>
</evidence>
<dbReference type="AlphaFoldDB" id="A0A7R6PEF9"/>
<dbReference type="EMBL" id="AP017470">
    <property type="protein sequence ID" value="BBB32193.1"/>
    <property type="molecule type" value="Genomic_DNA"/>
</dbReference>
<organism evidence="5 6">
    <name type="scientific">Thermotomaculum hydrothermale</name>
    <dbReference type="NCBI Taxonomy" id="981385"/>
    <lineage>
        <taxon>Bacteria</taxon>
        <taxon>Pseudomonadati</taxon>
        <taxon>Acidobacteriota</taxon>
        <taxon>Holophagae</taxon>
        <taxon>Thermotomaculales</taxon>
        <taxon>Thermotomaculaceae</taxon>
        <taxon>Thermotomaculum</taxon>
    </lineage>
</organism>
<evidence type="ECO:0000259" key="4">
    <source>
        <dbReference type="PROSITE" id="PS51930"/>
    </source>
</evidence>
<name>A0A7R6PEF9_9BACT</name>
<evidence type="ECO:0000256" key="1">
    <source>
        <dbReference type="ARBA" id="ARBA00024322"/>
    </source>
</evidence>
<evidence type="ECO:0000313" key="5">
    <source>
        <dbReference type="EMBL" id="BBB32193.1"/>
    </source>
</evidence>
<gene>
    <name evidence="5" type="primary">pduT</name>
    <name evidence="5" type="ORF">TTHT_0612</name>
</gene>
<dbReference type="InterPro" id="IPR011238">
    <property type="entry name" value="Micro_shell_prot_PduT"/>
</dbReference>
<dbReference type="InterPro" id="IPR037233">
    <property type="entry name" value="CcmK-like_sf"/>
</dbReference>
<dbReference type="CDD" id="cd07053">
    <property type="entry name" value="BMC_PduT_repeat1"/>
    <property type="match status" value="1"/>
</dbReference>
<dbReference type="PANTHER" id="PTHR33941:SF11">
    <property type="entry name" value="BACTERIAL MICROCOMPARTMENT SHELL PROTEIN PDUJ"/>
    <property type="match status" value="1"/>
</dbReference>
<accession>A0A7R6PEF9</accession>
<dbReference type="InterPro" id="IPR000249">
    <property type="entry name" value="BMC_dom"/>
</dbReference>
<dbReference type="RefSeq" id="WP_201328532.1">
    <property type="nucleotide sequence ID" value="NZ_AP017470.1"/>
</dbReference>
<evidence type="ECO:0000256" key="3">
    <source>
        <dbReference type="PROSITE-ProRule" id="PRU01278"/>
    </source>
</evidence>
<keyword evidence="6" id="KW-1185">Reference proteome</keyword>
<dbReference type="CDD" id="cd07054">
    <property type="entry name" value="BMC_PduT_repeat2"/>
    <property type="match status" value="1"/>
</dbReference>
<dbReference type="Pfam" id="PF00936">
    <property type="entry name" value="BMC"/>
    <property type="match status" value="2"/>
</dbReference>
<dbReference type="PIRSF" id="PIRSF034834">
    <property type="entry name" value="PduT"/>
    <property type="match status" value="1"/>
</dbReference>
<feature type="domain" description="BMC" evidence="4">
    <location>
        <begin position="4"/>
        <end position="86"/>
    </location>
</feature>
<comment type="similarity">
    <text evidence="3">Belongs to the bacterial microcompartments protein family.</text>
</comment>
<dbReference type="PANTHER" id="PTHR33941">
    <property type="entry name" value="PROPANEDIOL UTILIZATION PROTEIN PDUA"/>
    <property type="match status" value="1"/>
</dbReference>
<feature type="domain" description="BMC" evidence="4">
    <location>
        <begin position="96"/>
        <end position="182"/>
    </location>
</feature>
<keyword evidence="2" id="KW-1283">Bacterial microcompartment</keyword>
<dbReference type="Proteomes" id="UP000595564">
    <property type="component" value="Chromosome"/>
</dbReference>
<proteinExistence type="inferred from homology"/>
<dbReference type="SUPFAM" id="SSF143414">
    <property type="entry name" value="CcmK-like"/>
    <property type="match status" value="2"/>
</dbReference>
<dbReference type="InterPro" id="IPR044872">
    <property type="entry name" value="CcmK/CsoS1_BMC"/>
</dbReference>
<dbReference type="InterPro" id="IPR050575">
    <property type="entry name" value="BMC_shell"/>
</dbReference>
<sequence length="182" mass="19215">MNSAIGMIELNSIARGFQVCDRVLKTAKVKLVTSQTICPGKYIVFVNGEVAEVEAAIANGIEEGDRYVVDSLVIPNVHPDVFPALYSTKTVSNVEALGVIETFSVVSSIYAADAAVKTASIELIEIRMAMGLGGKAFTVFTGTVADVEASVKSGVDAVKDKAMLVSTTIIPSPHPDLKIEIL</sequence>
<reference evidence="5 6" key="1">
    <citation type="journal article" date="2012" name="Extremophiles">
        <title>Thermotomaculum hydrothermale gen. nov., sp. nov., a novel heterotrophic thermophile within the phylum Acidobacteria from a deep-sea hydrothermal vent chimney in the Southern Okinawa Trough.</title>
        <authorList>
            <person name="Izumi H."/>
            <person name="Nunoura T."/>
            <person name="Miyazaki M."/>
            <person name="Mino S."/>
            <person name="Toki T."/>
            <person name="Takai K."/>
            <person name="Sako Y."/>
            <person name="Sawabe T."/>
            <person name="Nakagawa S."/>
        </authorList>
    </citation>
    <scope>NUCLEOTIDE SEQUENCE [LARGE SCALE GENOMIC DNA]</scope>
    <source>
        <strain evidence="5 6">AC55</strain>
    </source>
</reference>
<dbReference type="KEGG" id="thyd:TTHT_0612"/>